<dbReference type="Gene3D" id="1.20.120.50">
    <property type="entry name" value="Hemerythrin-like"/>
    <property type="match status" value="1"/>
</dbReference>
<evidence type="ECO:0000259" key="4">
    <source>
        <dbReference type="Pfam" id="PF01814"/>
    </source>
</evidence>
<dbReference type="InterPro" id="IPR035938">
    <property type="entry name" value="Hemerythrin-like_sf"/>
</dbReference>
<dbReference type="InterPro" id="IPR012312">
    <property type="entry name" value="Hemerythrin-like"/>
</dbReference>
<dbReference type="PANTHER" id="PTHR37164">
    <property type="entry name" value="BACTERIOHEMERYTHRIN"/>
    <property type="match status" value="1"/>
</dbReference>
<dbReference type="OrthoDB" id="9797092at2"/>
<dbReference type="GO" id="GO:0046872">
    <property type="term" value="F:metal ion binding"/>
    <property type="evidence" value="ECO:0007669"/>
    <property type="project" value="UniProtKB-KW"/>
</dbReference>
<gene>
    <name evidence="5" type="ORF">R28058_01381</name>
</gene>
<accession>A0A0C7R0Q9</accession>
<comment type="similarity">
    <text evidence="1">Belongs to the hemerythrin family.</text>
</comment>
<keyword evidence="2" id="KW-0479">Metal-binding</keyword>
<evidence type="ECO:0000313" key="6">
    <source>
        <dbReference type="Proteomes" id="UP000049127"/>
    </source>
</evidence>
<evidence type="ECO:0000256" key="2">
    <source>
        <dbReference type="ARBA" id="ARBA00022723"/>
    </source>
</evidence>
<feature type="domain" description="Hemerythrin-like" evidence="4">
    <location>
        <begin position="12"/>
        <end position="126"/>
    </location>
</feature>
<dbReference type="InterPro" id="IPR012827">
    <property type="entry name" value="Hemerythrin_metal-bd"/>
</dbReference>
<proteinExistence type="inferred from homology"/>
<reference evidence="6" key="1">
    <citation type="submission" date="2015-01" db="EMBL/GenBank/DDBJ databases">
        <authorList>
            <person name="Aslett M.A."/>
            <person name="De Silva N."/>
        </authorList>
    </citation>
    <scope>NUCLEOTIDE SEQUENCE [LARGE SCALE GENOMIC DNA]</scope>
    <source>
        <strain evidence="6">R28058</strain>
    </source>
</reference>
<organism evidence="5 6">
    <name type="scientific">Paraclostridium sordellii</name>
    <name type="common">Clostridium sordellii</name>
    <dbReference type="NCBI Taxonomy" id="1505"/>
    <lineage>
        <taxon>Bacteria</taxon>
        <taxon>Bacillati</taxon>
        <taxon>Bacillota</taxon>
        <taxon>Clostridia</taxon>
        <taxon>Peptostreptococcales</taxon>
        <taxon>Peptostreptococcaceae</taxon>
        <taxon>Paraclostridium</taxon>
    </lineage>
</organism>
<dbReference type="EMBL" id="CEKZ01000003">
    <property type="protein sequence ID" value="CEQ02405.1"/>
    <property type="molecule type" value="Genomic_DNA"/>
</dbReference>
<evidence type="ECO:0000313" key="5">
    <source>
        <dbReference type="EMBL" id="CEQ02405.1"/>
    </source>
</evidence>
<dbReference type="SUPFAM" id="SSF47188">
    <property type="entry name" value="Hemerythrin-like"/>
    <property type="match status" value="1"/>
</dbReference>
<dbReference type="AlphaFoldDB" id="A0A0C7R0Q9"/>
<sequence>MIYKWSDDLLTGNTQIDTEHKELIKAINDLLEACSKGKGRAEIEKTVKFLSSYTKTHFGHEEVLQMKYKYPDFENHKKYHKHFVETVDNIQKKLLADGPSIALVGEINSKVANWIISHIKREDVKVAAHIRSNSK</sequence>
<evidence type="ECO:0000256" key="1">
    <source>
        <dbReference type="ARBA" id="ARBA00010587"/>
    </source>
</evidence>
<keyword evidence="3" id="KW-0408">Iron</keyword>
<dbReference type="CDD" id="cd12107">
    <property type="entry name" value="Hemerythrin"/>
    <property type="match status" value="1"/>
</dbReference>
<dbReference type="NCBIfam" id="TIGR02481">
    <property type="entry name" value="hemeryth_dom"/>
    <property type="match status" value="1"/>
</dbReference>
<dbReference type="PANTHER" id="PTHR37164:SF1">
    <property type="entry name" value="BACTERIOHEMERYTHRIN"/>
    <property type="match status" value="1"/>
</dbReference>
<dbReference type="RefSeq" id="WP_055335086.1">
    <property type="nucleotide sequence ID" value="NZ_CDNF01000003.1"/>
</dbReference>
<evidence type="ECO:0000256" key="3">
    <source>
        <dbReference type="ARBA" id="ARBA00023004"/>
    </source>
</evidence>
<dbReference type="Pfam" id="PF01814">
    <property type="entry name" value="Hemerythrin"/>
    <property type="match status" value="1"/>
</dbReference>
<dbReference type="InterPro" id="IPR050669">
    <property type="entry name" value="Hemerythrin"/>
</dbReference>
<name>A0A0C7R0Q9_PARSO</name>
<protein>
    <submittedName>
        <fullName evidence="5">Hemerythrin-like metal-binding protein</fullName>
    </submittedName>
</protein>
<dbReference type="Proteomes" id="UP000049127">
    <property type="component" value="Unassembled WGS sequence"/>
</dbReference>
<dbReference type="NCBIfam" id="NF033749">
    <property type="entry name" value="bact_hemeryth"/>
    <property type="match status" value="1"/>
</dbReference>